<dbReference type="PANTHER" id="PTHR12526">
    <property type="entry name" value="GLYCOSYLTRANSFERASE"/>
    <property type="match status" value="1"/>
</dbReference>
<name>A0A498D5U5_9BACI</name>
<reference evidence="2 3" key="1">
    <citation type="submission" date="2018-10" db="EMBL/GenBank/DDBJ databases">
        <title>Oceanobacillus sp. YLB-02 draft genome.</title>
        <authorList>
            <person name="Yu L."/>
        </authorList>
    </citation>
    <scope>NUCLEOTIDE SEQUENCE [LARGE SCALE GENOMIC DNA]</scope>
    <source>
        <strain evidence="2 3">YLB-02</strain>
    </source>
</reference>
<organism evidence="2 3">
    <name type="scientific">Oceanobacillus piezotolerans</name>
    <dbReference type="NCBI Taxonomy" id="2448030"/>
    <lineage>
        <taxon>Bacteria</taxon>
        <taxon>Bacillati</taxon>
        <taxon>Bacillota</taxon>
        <taxon>Bacilli</taxon>
        <taxon>Bacillales</taxon>
        <taxon>Bacillaceae</taxon>
        <taxon>Oceanobacillus</taxon>
    </lineage>
</organism>
<evidence type="ECO:0000259" key="1">
    <source>
        <dbReference type="Pfam" id="PF00534"/>
    </source>
</evidence>
<sequence length="393" mass="45784">MEMRKKLLIVTQWMKMGGIEKALLAMLENIPKEKYEITVKLMTSEGELYNEIPQYIKIRNIFGNEKTVAKRMWNYIKKGDITTAFKTGLYTKLIQHANHYKQNKYYSRMAPKDNTVYDLAIAYHSPLNFPTIYVMNNIKSKKKVLWIHCDASYYEKSLRKIGERFYAKFDKIFCVSDFSVRKFVEIFPILEEKTCTFNNVVVEKKMAILSQESEGFSDKYDGTRILTVGRLSEEKGQDIIPSVMSKLVSEGFNIRWYLIGDGSTKMQLEDKIREYHLENNIILLGTKENPYPFIKDCDIYIQPSRHEAFSITVAEARAFNKPIITTNTGASEQIIHGETGLIVDFQKEQFYNAIRQLLDNKQLQLKLINGLSKQIVDTSKEMEKLYEVIESIH</sequence>
<dbReference type="GO" id="GO:0016757">
    <property type="term" value="F:glycosyltransferase activity"/>
    <property type="evidence" value="ECO:0007669"/>
    <property type="project" value="InterPro"/>
</dbReference>
<dbReference type="InterPro" id="IPR001296">
    <property type="entry name" value="Glyco_trans_1"/>
</dbReference>
<keyword evidence="3" id="KW-1185">Reference proteome</keyword>
<protein>
    <submittedName>
        <fullName evidence="2">Glycosyltransferase</fullName>
    </submittedName>
</protein>
<feature type="domain" description="Glycosyl transferase family 1" evidence="1">
    <location>
        <begin position="223"/>
        <end position="369"/>
    </location>
</feature>
<dbReference type="CDD" id="cd03811">
    <property type="entry name" value="GT4_GT28_WabH-like"/>
    <property type="match status" value="1"/>
</dbReference>
<dbReference type="EMBL" id="RCHR01000005">
    <property type="protein sequence ID" value="RLL42770.1"/>
    <property type="molecule type" value="Genomic_DNA"/>
</dbReference>
<proteinExistence type="predicted"/>
<gene>
    <name evidence="2" type="ORF">D8M04_14550</name>
</gene>
<accession>A0A498D5U5</accession>
<dbReference type="AlphaFoldDB" id="A0A498D5U5"/>
<dbReference type="SUPFAM" id="SSF53756">
    <property type="entry name" value="UDP-Glycosyltransferase/glycogen phosphorylase"/>
    <property type="match status" value="1"/>
</dbReference>
<evidence type="ECO:0000313" key="3">
    <source>
        <dbReference type="Proteomes" id="UP000270219"/>
    </source>
</evidence>
<keyword evidence="2" id="KW-0808">Transferase</keyword>
<comment type="caution">
    <text evidence="2">The sequence shown here is derived from an EMBL/GenBank/DDBJ whole genome shotgun (WGS) entry which is preliminary data.</text>
</comment>
<dbReference type="Pfam" id="PF00534">
    <property type="entry name" value="Glycos_transf_1"/>
    <property type="match status" value="1"/>
</dbReference>
<dbReference type="Proteomes" id="UP000270219">
    <property type="component" value="Unassembled WGS sequence"/>
</dbReference>
<dbReference type="PANTHER" id="PTHR12526:SF630">
    <property type="entry name" value="GLYCOSYLTRANSFERASE"/>
    <property type="match status" value="1"/>
</dbReference>
<dbReference type="Gene3D" id="3.40.50.2000">
    <property type="entry name" value="Glycogen Phosphorylase B"/>
    <property type="match status" value="2"/>
</dbReference>
<evidence type="ECO:0000313" key="2">
    <source>
        <dbReference type="EMBL" id="RLL42770.1"/>
    </source>
</evidence>